<evidence type="ECO:0000256" key="16">
    <source>
        <dbReference type="ARBA" id="ARBA00022890"/>
    </source>
</evidence>
<feature type="disulfide bond" evidence="27">
    <location>
        <begin position="296"/>
        <end position="320"/>
    </location>
</feature>
<evidence type="ECO:0000256" key="11">
    <source>
        <dbReference type="ARBA" id="ARBA00022729"/>
    </source>
</evidence>
<feature type="chain" id="PRO_5023459251" description="Hemagglutinin HA2 chain" evidence="27">
    <location>
        <begin position="345"/>
        <end position="566"/>
    </location>
</feature>
<protein>
    <recommendedName>
        <fullName evidence="27">Hemagglutinin</fullName>
    </recommendedName>
    <component>
        <recommendedName>
            <fullName evidence="27">Hemagglutinin HA1 chain</fullName>
        </recommendedName>
    </component>
    <component>
        <recommendedName>
            <fullName evidence="27">Hemagglutinin HA2 chain</fullName>
        </recommendedName>
    </component>
</protein>
<evidence type="ECO:0000256" key="21">
    <source>
        <dbReference type="ARBA" id="ARBA00023180"/>
    </source>
</evidence>
<feature type="site" description="Cleavage; by host" evidence="27">
    <location>
        <begin position="344"/>
        <end position="345"/>
    </location>
</feature>
<keyword evidence="4 27" id="KW-1170">Fusion of virus membrane with host endosomal membrane</keyword>
<reference evidence="29 30" key="1">
    <citation type="submission" date="2013-02" db="EMBL/GenBank/DDBJ databases">
        <authorList>
            <consortium name="The NIAID Influenza Genome Sequencing Consortium"/>
        </authorList>
    </citation>
    <scope>NUCLEOTIDE SEQUENCE [LARGE SCALE GENOMIC DNA]</scope>
    <source>
        <strain evidence="29">A/mallard/Alberta/496/2008</strain>
    </source>
</reference>
<sequence length="566" mass="63140">MEAKLFVLFCAFTVLKADTICVGYHANNSTDTVDTVLEKNVTVTHSVNLLEDSHNGKLCSLNGIAPLQLGKCNVAGWLLGNPECDLLLTANSWSYIIETSNSENGTCYPGEFIDYEELREQLSSVSSFEKFEIFPKANSWPNHETTKGVTAACSYSGASSFYRNLLWITKKGTSYPKLSKSYTNNKGKEVLVLWGVHHPPTTSEQQSLYQNTDAYVSVGSSKYNRRFTPEIAARPKVRGQAGRMNYYWTLLDQGDTITFEATGNLIAPWYAFALNKGSDSGIITSDAPVHNCDTRCQTPHGALNSSLPFQNVHPITIGECPKYVKSTKLRMATGLRNVPSIQSRGLFGAIAGFIEGGWTGMIDGWYGYHHQNEQGSGYAADQKSTQNAIDGITNKVNSVIEKMNTQFTAVGKEFNNLERRIENLNKKVDDGFLDVWTYNAELLVLLENERTLDFHDSNVRNLYERVRSQLRNNAKELGNGCFEFYHKCDDECMESVKNGTYDYPKYSEESKLNREEIDGVKLESMGVYQILAIYSTVASSLVLLVSLGAISFWMCSNGSLQCRICI</sequence>
<evidence type="ECO:0000256" key="24">
    <source>
        <dbReference type="ARBA" id="ARBA00023296"/>
    </source>
</evidence>
<comment type="subunit">
    <text evidence="26">Homotrimer of disulfide-linked HA1-HA2. Interacts with human CACNA1C.</text>
</comment>
<evidence type="ECO:0000256" key="8">
    <source>
        <dbReference type="ARBA" id="ARBA00022581"/>
    </source>
</evidence>
<keyword evidence="11 27" id="KW-0732">Signal</keyword>
<keyword evidence="3 27" id="KW-1168">Fusion of virus membrane with host membrane</keyword>
<dbReference type="Gene3D" id="2.10.77.10">
    <property type="entry name" value="Hemagglutinin Chain A, Domain 2"/>
    <property type="match status" value="1"/>
</dbReference>
<accession>M1S2A1</accession>
<dbReference type="PRINTS" id="PR00329">
    <property type="entry name" value="HEMAGGLUTN12"/>
</dbReference>
<dbReference type="GO" id="GO:0019031">
    <property type="term" value="C:viral envelope"/>
    <property type="evidence" value="ECO:0007669"/>
    <property type="project" value="UniProtKB-UniRule"/>
</dbReference>
<keyword evidence="13 27" id="KW-0946">Virion</keyword>
<evidence type="ECO:0000256" key="17">
    <source>
        <dbReference type="ARBA" id="ARBA00022989"/>
    </source>
</evidence>
<evidence type="ECO:0000256" key="4">
    <source>
        <dbReference type="ARBA" id="ARBA00022510"/>
    </source>
</evidence>
<feature type="lipid moiety-binding region" description="S-palmitoyl cysteine; by host" evidence="27">
    <location>
        <position position="565"/>
    </location>
</feature>
<evidence type="ECO:0000256" key="25">
    <source>
        <dbReference type="ARBA" id="ARBA00059860"/>
    </source>
</evidence>
<dbReference type="InterPro" id="IPR000149">
    <property type="entry name" value="Hemagglutn_influenz_A"/>
</dbReference>
<dbReference type="GO" id="GO:0019062">
    <property type="term" value="P:virion attachment to host cell"/>
    <property type="evidence" value="ECO:0007669"/>
    <property type="project" value="UniProtKB-KW"/>
</dbReference>
<feature type="disulfide bond" evidence="27">
    <location>
        <begin position="488"/>
        <end position="492"/>
    </location>
</feature>
<feature type="lipid moiety-binding region" description="S-palmitoyl cysteine; by host" evidence="27">
    <location>
        <position position="555"/>
    </location>
</feature>
<keyword evidence="22 27" id="KW-1167">Clathrin- and caveolin-independent endocytosis of virus by host</keyword>
<keyword evidence="18 27" id="KW-0472">Membrane</keyword>
<dbReference type="EMBL" id="CY137746">
    <property type="protein sequence ID" value="AGG28669.1"/>
    <property type="molecule type" value="Viral_cRNA"/>
</dbReference>
<dbReference type="InterPro" id="IPR013828">
    <property type="entry name" value="Hemagglutn_HA1_a/b_dom_sf"/>
</dbReference>
<evidence type="ECO:0000256" key="20">
    <source>
        <dbReference type="ARBA" id="ARBA00023157"/>
    </source>
</evidence>
<dbReference type="Proteomes" id="UP000172376">
    <property type="component" value="Genome"/>
</dbReference>
<evidence type="ECO:0000256" key="22">
    <source>
        <dbReference type="ARBA" id="ARBA00023261"/>
    </source>
</evidence>
<evidence type="ECO:0000256" key="13">
    <source>
        <dbReference type="ARBA" id="ARBA00022844"/>
    </source>
</evidence>
<organism evidence="29 30">
    <name type="scientific">Influenza A virus</name>
    <name type="common">A/mallard/Alberta/496/2008(H1N1)</name>
    <dbReference type="NCBI Taxonomy" id="1283486"/>
    <lineage>
        <taxon>Viruses</taxon>
        <taxon>Riboviria</taxon>
        <taxon>Orthornavirae</taxon>
        <taxon>Negarnaviricota</taxon>
        <taxon>Polyploviricotina</taxon>
        <taxon>Insthoviricetes</taxon>
        <taxon>Articulavirales</taxon>
        <taxon>Orthomyxoviridae</taxon>
        <taxon>Alphainfluenzavirus</taxon>
        <taxon>Alphainfluenzavirus influenzae</taxon>
        <taxon>Influenza A virus</taxon>
    </lineage>
</organism>
<evidence type="ECO:0000256" key="9">
    <source>
        <dbReference type="ARBA" id="ARBA00022595"/>
    </source>
</evidence>
<comment type="function">
    <text evidence="25 28">Binds to sialic acid-containing receptors on the cell surface, bringing about the attachment of the virus particle to the cell. This attachment induces virion internalization of about two third of the virus particles through clathrin-dependent endocytosis and about one third through a clathrin- and caveolin-independent pathway. Plays a major role in the determination of host range restriction and virulence. Class I viral fusion protein. Responsible for penetration of the virus into the cell cytoplasm by mediating the fusion of the membrane of the endocytosed virus particle with the endosomal membrane. Low pH in endosomes induces an irreversible conformational change in HA2, releasing the fusion hydrophobic peptide. Several trimers are required to form a competent fusion pore.</text>
</comment>
<keyword evidence="5 27" id="KW-1032">Host cell membrane</keyword>
<evidence type="ECO:0000256" key="15">
    <source>
        <dbReference type="ARBA" id="ARBA00022879"/>
    </source>
</evidence>
<keyword evidence="19 27" id="KW-0564">Palmitate</keyword>
<keyword evidence="16 27" id="KW-1164">Virus endocytosis by host</keyword>
<keyword evidence="6 27" id="KW-0348">Hemagglutinin</keyword>
<dbReference type="InterPro" id="IPR001364">
    <property type="entry name" value="Hemagglutn_influenz_A/B"/>
</dbReference>
<keyword evidence="21 27" id="KW-0325">Glycoprotein</keyword>
<feature type="disulfide bond" evidence="27">
    <location>
        <begin position="72"/>
        <end position="84"/>
    </location>
</feature>
<evidence type="ECO:0000256" key="18">
    <source>
        <dbReference type="ARBA" id="ARBA00023136"/>
    </source>
</evidence>
<evidence type="ECO:0000256" key="5">
    <source>
        <dbReference type="ARBA" id="ARBA00022511"/>
    </source>
</evidence>
<evidence type="ECO:0000256" key="19">
    <source>
        <dbReference type="ARBA" id="ARBA00023139"/>
    </source>
</evidence>
<dbReference type="FunFam" id="3.90.20.10:FF:000002">
    <property type="entry name" value="Hemagglutinin"/>
    <property type="match status" value="1"/>
</dbReference>
<dbReference type="GO" id="GO:0019064">
    <property type="term" value="P:fusion of virus membrane with host plasma membrane"/>
    <property type="evidence" value="ECO:0007669"/>
    <property type="project" value="InterPro"/>
</dbReference>
<reference evidence="29 30" key="2">
    <citation type="submission" date="2013-03" db="EMBL/GenBank/DDBJ databases">
        <title>The NIAID Influenza Genome Sequencing Project.</title>
        <authorList>
            <person name="Wentworth D.E."/>
            <person name="Dugan V."/>
            <person name="Halpin R."/>
            <person name="Lin X."/>
            <person name="Bera J."/>
            <person name="Ghedin E."/>
            <person name="Fedorova N."/>
            <person name="Overton L."/>
            <person name="Tsitrin T."/>
            <person name="Stockwell T."/>
            <person name="Amedeo P."/>
            <person name="Bishop B."/>
            <person name="Chen H."/>
            <person name="Edworthy P."/>
            <person name="Gupta N."/>
            <person name="Katzel D."/>
            <person name="Li K."/>
            <person name="Schobel S."/>
            <person name="Shrivastava S."/>
            <person name="Thovarai V."/>
            <person name="Wang S."/>
            <person name="Bahl J."/>
            <person name="Krauss S."/>
            <person name="Webster R.G."/>
            <person name="Webby R.J."/>
            <person name="Smith G.J."/>
            <person name="Bao Y."/>
            <person name="Sanders R."/>
            <person name="Dernovoy D."/>
            <person name="Kiryutin B."/>
            <person name="Lipman D.J."/>
            <person name="Tatusova T."/>
        </authorList>
    </citation>
    <scope>NUCLEOTIDE SEQUENCE [LARGE SCALE GENOMIC DNA]</scope>
    <source>
        <strain evidence="29">A/mallard/Alberta/496/2008</strain>
    </source>
</reference>
<dbReference type="Gene3D" id="3.90.209.20">
    <property type="match status" value="1"/>
</dbReference>
<evidence type="ECO:0000313" key="30">
    <source>
        <dbReference type="Proteomes" id="UP000172376"/>
    </source>
</evidence>
<keyword evidence="17 27" id="KW-1133">Transmembrane helix</keyword>
<proteinExistence type="inferred from homology"/>
<evidence type="ECO:0000256" key="2">
    <source>
        <dbReference type="ARBA" id="ARBA00006321"/>
    </source>
</evidence>
<dbReference type="GO" id="GO:0046761">
    <property type="term" value="P:viral budding from plasma membrane"/>
    <property type="evidence" value="ECO:0007669"/>
    <property type="project" value="UniProtKB-UniRule"/>
</dbReference>
<keyword evidence="9 27" id="KW-1162">Viral penetration into host cytoplasm</keyword>
<evidence type="ECO:0000256" key="3">
    <source>
        <dbReference type="ARBA" id="ARBA00022506"/>
    </source>
</evidence>
<dbReference type="GO" id="GO:0055036">
    <property type="term" value="C:virion membrane"/>
    <property type="evidence" value="ECO:0007669"/>
    <property type="project" value="UniProtKB-SubCell"/>
</dbReference>
<dbReference type="GO" id="GO:0016020">
    <property type="term" value="C:membrane"/>
    <property type="evidence" value="ECO:0007669"/>
    <property type="project" value="UniProtKB-UniRule"/>
</dbReference>
<dbReference type="GO" id="GO:0075512">
    <property type="term" value="P:clathrin-dependent endocytosis of virus by host cell"/>
    <property type="evidence" value="ECO:0007669"/>
    <property type="project" value="UniProtKB-UniRule"/>
</dbReference>
<dbReference type="SUPFAM" id="SSF49818">
    <property type="entry name" value="Viral protein domain"/>
    <property type="match status" value="1"/>
</dbReference>
<dbReference type="Gene3D" id="3.90.20.10">
    <property type="match status" value="1"/>
</dbReference>
<keyword evidence="10 27" id="KW-0812">Transmembrane</keyword>
<gene>
    <name evidence="27 29" type="primary">HA</name>
</gene>
<comment type="PTM">
    <text evidence="27">Palmitoylated.</text>
</comment>
<evidence type="ECO:0000256" key="7">
    <source>
        <dbReference type="ARBA" id="ARBA00022570"/>
    </source>
</evidence>
<evidence type="ECO:0000256" key="26">
    <source>
        <dbReference type="ARBA" id="ARBA00064035"/>
    </source>
</evidence>
<dbReference type="GO" id="GO:0046789">
    <property type="term" value="F:host cell surface receptor binding"/>
    <property type="evidence" value="ECO:0007669"/>
    <property type="project" value="UniProtKB-UniRule"/>
</dbReference>
<keyword evidence="15 27" id="KW-0261">Viral envelope protein</keyword>
<evidence type="ECO:0000256" key="12">
    <source>
        <dbReference type="ARBA" id="ARBA00022804"/>
    </source>
</evidence>
<dbReference type="InterPro" id="IPR008980">
    <property type="entry name" value="Capsid_hemagglutn"/>
</dbReference>
<keyword evidence="23 27" id="KW-0449">Lipoprotein</keyword>
<keyword evidence="14 27" id="KW-1043">Host membrane</keyword>
<dbReference type="GO" id="GO:0039654">
    <property type="term" value="P:fusion of virus membrane with host endosome membrane"/>
    <property type="evidence" value="ECO:0007669"/>
    <property type="project" value="UniProtKB-UniRule"/>
</dbReference>
<name>M1S2A1_9INFA</name>
<keyword evidence="8 27" id="KW-0945">Host-virus interaction</keyword>
<comment type="subcellular location">
    <subcellularLocation>
        <location evidence="1 27">Host apical cell membrane</location>
        <topology evidence="1 27">Single-pass type I membrane protein</topology>
    </subcellularLocation>
    <subcellularLocation>
        <location evidence="27">Virion membrane</location>
        <topology evidence="27">Single-pass type I membrane protein</topology>
    </subcellularLocation>
    <text evidence="27">Targeted to the apical plasma membrane in epithelial polarized cells through a signal present in the transmembrane domain. Associated with glycosphingolipid- and cholesterol-enriched detergent-resistant lipid rafts.</text>
</comment>
<keyword evidence="12 27" id="KW-1161">Viral attachment to host cell</keyword>
<feature type="transmembrane region" description="Helical" evidence="27">
    <location>
        <begin position="531"/>
        <end position="554"/>
    </location>
</feature>
<comment type="similarity">
    <text evidence="2 27 28">Belongs to the influenza viruses hemagglutinin family.</text>
</comment>
<evidence type="ECO:0000256" key="23">
    <source>
        <dbReference type="ARBA" id="ARBA00023288"/>
    </source>
</evidence>
<dbReference type="Pfam" id="PF00509">
    <property type="entry name" value="Hemagglutinin"/>
    <property type="match status" value="1"/>
</dbReference>
<dbReference type="GO" id="GO:0020002">
    <property type="term" value="C:host cell plasma membrane"/>
    <property type="evidence" value="ECO:0007669"/>
    <property type="project" value="UniProtKB-SubCell"/>
</dbReference>
<comment type="caution">
    <text evidence="27">Lacks conserved residue(s) required for the propagation of feature annotation.</text>
</comment>
<evidence type="ECO:0000256" key="10">
    <source>
        <dbReference type="ARBA" id="ARBA00022692"/>
    </source>
</evidence>
<comment type="function">
    <text evidence="27">Binds to sialic acid-containing receptors on the cell surface, bringing about the attachment of the virus particle to the cell. This attachment induces virion internalization either through clathrin-dependent endocytosis or through clathrin- and caveolin-independent pathway. Plays a major role in the determination of host range restriction and virulence. Class I viral fusion protein. Responsible for penetration of the virus into the cell cytoplasm by mediating the fusion of the membrane of the endocytosed virus particle with the endosomal membrane. Low pH in endosomes induces an irreversible conformational change in HA2, releasing the fusion hydrophobic peptide. Several trimers are required to form a competent fusion pore.</text>
</comment>
<evidence type="ECO:0000256" key="27">
    <source>
        <dbReference type="HAMAP-Rule" id="MF_04072"/>
    </source>
</evidence>
<evidence type="ECO:0000256" key="28">
    <source>
        <dbReference type="RuleBase" id="RU003324"/>
    </source>
</evidence>
<dbReference type="HAMAP" id="MF_04072">
    <property type="entry name" value="INFV_HEMA"/>
    <property type="match status" value="1"/>
</dbReference>
<keyword evidence="24 27" id="KW-1160">Virus entry into host cell</keyword>
<feature type="lipid moiety-binding region" description="S-palmitoyl cysteine; by host" evidence="27">
    <location>
        <position position="562"/>
    </location>
</feature>
<dbReference type="SUPFAM" id="SSF58064">
    <property type="entry name" value="Influenza hemagglutinin (stalk)"/>
    <property type="match status" value="1"/>
</dbReference>
<keyword evidence="20 27" id="KW-1015">Disulfide bond</keyword>
<evidence type="ECO:0000256" key="1">
    <source>
        <dbReference type="ARBA" id="ARBA00004310"/>
    </source>
</evidence>
<evidence type="ECO:0000313" key="29">
    <source>
        <dbReference type="EMBL" id="AGG28669.1"/>
    </source>
</evidence>
<dbReference type="PRINTS" id="PR00330">
    <property type="entry name" value="HEMAGGLUTN1"/>
</dbReference>
<comment type="PTM">
    <text evidence="27">In natural infection, inactive HA is matured into HA1 and HA2 outside the cell by one or more trypsin-like, arginine-specific endoprotease secreted by the bronchial epithelial cells. One identified protease that may be involved in this process is secreted in lungs by club cells.</text>
</comment>
<evidence type="ECO:0000256" key="14">
    <source>
        <dbReference type="ARBA" id="ARBA00022870"/>
    </source>
</evidence>
<evidence type="ECO:0000256" key="6">
    <source>
        <dbReference type="ARBA" id="ARBA00022546"/>
    </source>
</evidence>
<keyword evidence="7 27" id="KW-1165">Clathrin-mediated endocytosis of virus by host</keyword>